<protein>
    <recommendedName>
        <fullName evidence="3">Reverse transcriptase domain-containing protein</fullName>
    </recommendedName>
</protein>
<organism evidence="4 5">
    <name type="scientific">Nothobranchius furzeri</name>
    <name type="common">Turquoise killifish</name>
    <dbReference type="NCBI Taxonomy" id="105023"/>
    <lineage>
        <taxon>Eukaryota</taxon>
        <taxon>Metazoa</taxon>
        <taxon>Chordata</taxon>
        <taxon>Craniata</taxon>
        <taxon>Vertebrata</taxon>
        <taxon>Euteleostomi</taxon>
        <taxon>Actinopterygii</taxon>
        <taxon>Neopterygii</taxon>
        <taxon>Teleostei</taxon>
        <taxon>Neoteleostei</taxon>
        <taxon>Acanthomorphata</taxon>
        <taxon>Ovalentaria</taxon>
        <taxon>Atherinomorphae</taxon>
        <taxon>Cyprinodontiformes</taxon>
        <taxon>Nothobranchiidae</taxon>
        <taxon>Nothobranchius</taxon>
    </lineage>
</organism>
<evidence type="ECO:0000256" key="2">
    <source>
        <dbReference type="SAM" id="SignalP"/>
    </source>
</evidence>
<dbReference type="InterPro" id="IPR005135">
    <property type="entry name" value="Endo/exonuclease/phosphatase"/>
</dbReference>
<keyword evidence="1" id="KW-1133">Transmembrane helix</keyword>
<evidence type="ECO:0000256" key="1">
    <source>
        <dbReference type="SAM" id="Phobius"/>
    </source>
</evidence>
<dbReference type="AlphaFoldDB" id="A0A8C6LGI8"/>
<reference evidence="4" key="2">
    <citation type="submission" date="2025-09" db="UniProtKB">
        <authorList>
            <consortium name="Ensembl"/>
        </authorList>
    </citation>
    <scope>IDENTIFICATION</scope>
</reference>
<keyword evidence="5" id="KW-1185">Reference proteome</keyword>
<dbReference type="PROSITE" id="PS50878">
    <property type="entry name" value="RT_POL"/>
    <property type="match status" value="1"/>
</dbReference>
<feature type="transmembrane region" description="Helical" evidence="1">
    <location>
        <begin position="1058"/>
        <end position="1089"/>
    </location>
</feature>
<dbReference type="Gene3D" id="3.60.10.10">
    <property type="entry name" value="Endonuclease/exonuclease/phosphatase"/>
    <property type="match status" value="1"/>
</dbReference>
<dbReference type="GO" id="GO:0003824">
    <property type="term" value="F:catalytic activity"/>
    <property type="evidence" value="ECO:0007669"/>
    <property type="project" value="InterPro"/>
</dbReference>
<keyword evidence="2" id="KW-0732">Signal</keyword>
<dbReference type="SUPFAM" id="SSF56219">
    <property type="entry name" value="DNase I-like"/>
    <property type="match status" value="1"/>
</dbReference>
<name>A0A8C6LGI8_NOTFU</name>
<dbReference type="Pfam" id="PF00078">
    <property type="entry name" value="RVT_1"/>
    <property type="match status" value="1"/>
</dbReference>
<evidence type="ECO:0000313" key="4">
    <source>
        <dbReference type="Ensembl" id="ENSNFUP00015019998.1"/>
    </source>
</evidence>
<feature type="chain" id="PRO_5034374179" description="Reverse transcriptase domain-containing protein" evidence="2">
    <location>
        <begin position="27"/>
        <end position="1094"/>
    </location>
</feature>
<evidence type="ECO:0000313" key="5">
    <source>
        <dbReference type="Proteomes" id="UP000694548"/>
    </source>
</evidence>
<sequence length="1094" mass="121419">MWSSRISVCLALAWIILSLILLSVDGLLQYSAAELFNLRFHYSGSPPPALCLFPDITFQPRRRYIHRGSRRNLHLDGSKGIPSFWSTTSRRLPRNTCRAADSSVLARLASRTNAPVARDFRTANFGLLNIRSLSGKGHLLQDTISDHKLDFLCLNETWQQPSDFSQLNDCTPPGFVYLSKPRGSGRGGGLAILYRETWKVLPVNLPPLTTLECLACQLSGPTPTIIVTVYRPPKFSPEFLNELSALLSHLSALSPNVILLGDFNIHMDNMALPLSKDFSSSLDSLSFHQYANFPTHIKGHTLDLICCSGLTPSNCTADPLPFTDHFLISFSVPLRLSIIKSPRIISFRNIKDIDLASLSSSFATLTPNLSSTPDDLVIQYNNGLVSILNSFAPIKSRSVYFTRSAPWFTPALRSLKATNRRLERLYKKTGLTIHKDLYSAQISLYKDSISHAKSQYYSGLISSNSSNTKTLFSIMNSIFQPPDSLPIHLYSSETCNSLLQFFNEKVNRIHLSLPHSSPPSPDLFEPTIPFSSFELPHPSEILDYITKSKPSTCQLDPIPTVLVKSCLSSLLPFITAIIHSSLSSGTVPSLFKSASVSPILKKPGLDPNDFNNLRPISHLPFISKVLEKTVASQLHSHLTRNNLYEQFQSGFRPHHSTETALIKITNDLLIAADSGLISILILLDLSAAFDTISHPILLNRLSSLGITHTPLRWFQSYLTGRTQFIQLKSFTSEPSPVKSGVPQGSVLGPLLFIVYLLPIGKIFRKFNIQFHCFADDTQLYISSKPNSTLPPSSLTLCLSEIKSWFTSNFLKLNGNKTELLLVGTNSTLSTSDSLSLTIDSATVSPSPHVKSLGVILDSSLSFQAHINNIIRSAYFHLRSINRLRPSLTPHTAAILVHSLVTSRLDYCNSLLYGLPSILLHKLQLVQNSAARIITRSPSFHHITPVLQQLHLLPVKFRSIFKILLHTFKAIHNLSPPYISDHISIHTPSSSLRSSSSIHLAVPSARLATMGSRAFSRSAPRLWNSLPPDISTLTVLPFSKQNSKHICLNLPTTSDFIELFLSVFFFLFGFLLLFYCILLCVFCQVTLGVLKGAFK</sequence>
<reference evidence="4" key="1">
    <citation type="submission" date="2025-08" db="UniProtKB">
        <authorList>
            <consortium name="Ensembl"/>
        </authorList>
    </citation>
    <scope>IDENTIFICATION</scope>
</reference>
<keyword evidence="1" id="KW-0472">Membrane</keyword>
<evidence type="ECO:0000259" key="3">
    <source>
        <dbReference type="PROSITE" id="PS50878"/>
    </source>
</evidence>
<keyword evidence="1" id="KW-0812">Transmembrane</keyword>
<feature type="domain" description="Reverse transcriptase" evidence="3">
    <location>
        <begin position="580"/>
        <end position="856"/>
    </location>
</feature>
<dbReference type="GeneTree" id="ENSGT01150000286909"/>
<dbReference type="SUPFAM" id="SSF56672">
    <property type="entry name" value="DNA/RNA polymerases"/>
    <property type="match status" value="1"/>
</dbReference>
<proteinExistence type="predicted"/>
<dbReference type="InterPro" id="IPR043502">
    <property type="entry name" value="DNA/RNA_pol_sf"/>
</dbReference>
<dbReference type="Ensembl" id="ENSNFUT00015020929.1">
    <property type="protein sequence ID" value="ENSNFUP00015019998.1"/>
    <property type="gene ID" value="ENSNFUG00015009694.1"/>
</dbReference>
<feature type="signal peptide" evidence="2">
    <location>
        <begin position="1"/>
        <end position="26"/>
    </location>
</feature>
<dbReference type="PANTHER" id="PTHR33332">
    <property type="entry name" value="REVERSE TRANSCRIPTASE DOMAIN-CONTAINING PROTEIN"/>
    <property type="match status" value="1"/>
</dbReference>
<dbReference type="CDD" id="cd01650">
    <property type="entry name" value="RT_nLTR_like"/>
    <property type="match status" value="1"/>
</dbReference>
<dbReference type="InterPro" id="IPR036691">
    <property type="entry name" value="Endo/exonu/phosph_ase_sf"/>
</dbReference>
<dbReference type="Pfam" id="PF03372">
    <property type="entry name" value="Exo_endo_phos"/>
    <property type="match status" value="1"/>
</dbReference>
<dbReference type="Proteomes" id="UP000694548">
    <property type="component" value="Unassembled WGS sequence"/>
</dbReference>
<dbReference type="InterPro" id="IPR000477">
    <property type="entry name" value="RT_dom"/>
</dbReference>
<accession>A0A8C6LGI8</accession>